<evidence type="ECO:0000313" key="4">
    <source>
        <dbReference type="Proteomes" id="UP001242368"/>
    </source>
</evidence>
<sequence>MDLPSRHIPKNSNAFSSYWNTEKPNYLAHHLSPQIKLEAAQQMVPYYYEADAIGDAVALEFLIKKGFQQGMKELHQMLATYPLNKETYSSETQLFLEQIFSLPQWLDTDLLQKGSNFCNRTGTSGLATLRNYCLMGGYESSAINKPLIFTGALKKGAVKRLSDTVVFWINVTAQDGMKIKEKGFFSAVTTRLIHSYSRIMIERQPDWKTQDWGRPLNTWDMLATNLGFSIVFLDGLQKLGLKPTKEEIAGVLHLWKYIGYLIGIPEHLLADTETQAADALFLWSKTQKGADEDSISLAYSLYEEPQRVTFTKSQYLKNFVQYTNLGYNNFLLGKESCKKLGLPYTKAIRWVKFITMMNSLQQKAASLHPTLYRYMIRKGNKEQLNVLKLYKKQEYHQKTV</sequence>
<dbReference type="EC" id="1.-.-.-" evidence="2"/>
<dbReference type="Pfam" id="PF09995">
    <property type="entry name" value="MPAB_Lcp_cat"/>
    <property type="match status" value="1"/>
</dbReference>
<dbReference type="InterPro" id="IPR037473">
    <property type="entry name" value="Lcp-like"/>
</dbReference>
<accession>A0ABT8CVF6</accession>
<organism evidence="2 4">
    <name type="scientific">Paenimyroides ceti</name>
    <dbReference type="NCBI Taxonomy" id="395087"/>
    <lineage>
        <taxon>Bacteria</taxon>
        <taxon>Pseudomonadati</taxon>
        <taxon>Bacteroidota</taxon>
        <taxon>Flavobacteriia</taxon>
        <taxon>Flavobacteriales</taxon>
        <taxon>Flavobacteriaceae</taxon>
        <taxon>Paenimyroides</taxon>
    </lineage>
</organism>
<evidence type="ECO:0000313" key="3">
    <source>
        <dbReference type="EMBL" id="MDN3708869.1"/>
    </source>
</evidence>
<reference evidence="2" key="1">
    <citation type="journal article" date="2014" name="Int. J. Syst. Evol. Microbiol.">
        <title>Complete genome of a new Firmicutes species belonging to the dominant human colonic microbiota ('Ruminococcus bicirculans') reveals two chromosomes and a selective capacity to utilize plant glucans.</title>
        <authorList>
            <consortium name="NISC Comparative Sequencing Program"/>
            <person name="Wegmann U."/>
            <person name="Louis P."/>
            <person name="Goesmann A."/>
            <person name="Henrissat B."/>
            <person name="Duncan S.H."/>
            <person name="Flint H.J."/>
        </authorList>
    </citation>
    <scope>NUCLEOTIDE SEQUENCE</scope>
    <source>
        <strain evidence="2">CECT 7184</strain>
    </source>
</reference>
<keyword evidence="4" id="KW-1185">Reference proteome</keyword>
<feature type="domain" description="ER-bound oxygenase mpaB/mpaB'/Rubber oxygenase catalytic" evidence="1">
    <location>
        <begin position="144"/>
        <end position="351"/>
    </location>
</feature>
<dbReference type="PANTHER" id="PTHR37539:SF1">
    <property type="entry name" value="ER-BOUND OXYGENASE MPAB_MPAB'_RUBBER OXYGENASE CATALYTIC DOMAIN-CONTAINING PROTEIN"/>
    <property type="match status" value="1"/>
</dbReference>
<evidence type="ECO:0000313" key="2">
    <source>
        <dbReference type="EMBL" id="MDN3708512.1"/>
    </source>
</evidence>
<gene>
    <name evidence="2" type="ORF">QW060_15530</name>
    <name evidence="3" type="ORF">QW060_17400</name>
</gene>
<protein>
    <submittedName>
        <fullName evidence="2">Oxygenase MpaB family protein</fullName>
        <ecNumber evidence="2">1.-.-.-</ecNumber>
    </submittedName>
</protein>
<dbReference type="GO" id="GO:0016491">
    <property type="term" value="F:oxidoreductase activity"/>
    <property type="evidence" value="ECO:0007669"/>
    <property type="project" value="UniProtKB-KW"/>
</dbReference>
<proteinExistence type="predicted"/>
<dbReference type="PANTHER" id="PTHR37539">
    <property type="entry name" value="SECRETED PROTEIN-RELATED"/>
    <property type="match status" value="1"/>
</dbReference>
<reference evidence="4" key="2">
    <citation type="journal article" date="2019" name="Int. J. Syst. Evol. Microbiol.">
        <title>The Global Catalogue of Microorganisms (GCM) 10K type strain sequencing project: providing services to taxonomists for standard genome sequencing and annotation.</title>
        <authorList>
            <consortium name="The Broad Institute Genomics Platform"/>
            <consortium name="The Broad Institute Genome Sequencing Center for Infectious Disease"/>
            <person name="Wu L."/>
            <person name="Ma J."/>
        </authorList>
    </citation>
    <scope>NUCLEOTIDE SEQUENCE [LARGE SCALE GENOMIC DNA]</scope>
    <source>
        <strain evidence="4">CECT 7184</strain>
    </source>
</reference>
<dbReference type="InterPro" id="IPR018713">
    <property type="entry name" value="MPAB/Lcp_cat_dom"/>
</dbReference>
<keyword evidence="2" id="KW-0560">Oxidoreductase</keyword>
<dbReference type="Proteomes" id="UP001242368">
    <property type="component" value="Unassembled WGS sequence"/>
</dbReference>
<comment type="caution">
    <text evidence="2">The sequence shown here is derived from an EMBL/GenBank/DDBJ whole genome shotgun (WGS) entry which is preliminary data.</text>
</comment>
<name>A0ABT8CVF6_9FLAO</name>
<dbReference type="RefSeq" id="WP_290364375.1">
    <property type="nucleotide sequence ID" value="NZ_JAUFQU010000001.1"/>
</dbReference>
<evidence type="ECO:0000259" key="1">
    <source>
        <dbReference type="Pfam" id="PF09995"/>
    </source>
</evidence>
<dbReference type="EMBL" id="JAUFQU010000003">
    <property type="protein sequence ID" value="MDN3708869.1"/>
    <property type="molecule type" value="Genomic_DNA"/>
</dbReference>
<dbReference type="EMBL" id="JAUFQU010000001">
    <property type="protein sequence ID" value="MDN3708512.1"/>
    <property type="molecule type" value="Genomic_DNA"/>
</dbReference>
<reference evidence="2" key="3">
    <citation type="submission" date="2023-06" db="EMBL/GenBank/DDBJ databases">
        <authorList>
            <person name="Lucena T."/>
            <person name="Sun Q."/>
        </authorList>
    </citation>
    <scope>NUCLEOTIDE SEQUENCE</scope>
    <source>
        <strain evidence="2">CECT 7184</strain>
    </source>
</reference>